<gene>
    <name evidence="5" type="ORF">MNOR_LOCUS18715</name>
</gene>
<name>A0AAV2R3F6_MEGNR</name>
<reference evidence="5 6" key="1">
    <citation type="submission" date="2024-05" db="EMBL/GenBank/DDBJ databases">
        <authorList>
            <person name="Wallberg A."/>
        </authorList>
    </citation>
    <scope>NUCLEOTIDE SEQUENCE [LARGE SCALE GENOMIC DNA]</scope>
</reference>
<evidence type="ECO:0000313" key="6">
    <source>
        <dbReference type="Proteomes" id="UP001497623"/>
    </source>
</evidence>
<feature type="domain" description="PA" evidence="4">
    <location>
        <begin position="85"/>
        <end position="175"/>
    </location>
</feature>
<proteinExistence type="predicted"/>
<dbReference type="Proteomes" id="UP001497623">
    <property type="component" value="Unassembled WGS sequence"/>
</dbReference>
<dbReference type="InterPro" id="IPR003137">
    <property type="entry name" value="PA_domain"/>
</dbReference>
<dbReference type="PANTHER" id="PTHR22702">
    <property type="entry name" value="PROTEASE-ASSOCIATED DOMAIN-CONTAINING PROTEIN"/>
    <property type="match status" value="1"/>
</dbReference>
<keyword evidence="1 3" id="KW-0732">Signal</keyword>
<sequence>MAGVSLPTFKLVFHFIFIMFVHCTAATGNHFEDGRELQPEHYTNMISFKTHKTDPMATYDTFETITTIQARPALFGMVFDGNMEVEGKVIAASPLRACGEVHNSDEVTGKIVLVERGECEFIEKARRLQQLGAKGGIVVDNKPGAYNPNYYMAMGADETDDVSIPMVFLYSGNAQILLQAMEEDPGLEVVLSDYRETNRCRLPKFSPPANRDDITV</sequence>
<feature type="chain" id="PRO_5043360024" description="PA domain-containing protein" evidence="3">
    <location>
        <begin position="27"/>
        <end position="216"/>
    </location>
</feature>
<dbReference type="EMBL" id="CAXKWB010013540">
    <property type="protein sequence ID" value="CAL4108106.1"/>
    <property type="molecule type" value="Genomic_DNA"/>
</dbReference>
<protein>
    <recommendedName>
        <fullName evidence="4">PA domain-containing protein</fullName>
    </recommendedName>
</protein>
<evidence type="ECO:0000313" key="5">
    <source>
        <dbReference type="EMBL" id="CAL4108106.1"/>
    </source>
</evidence>
<keyword evidence="6" id="KW-1185">Reference proteome</keyword>
<evidence type="ECO:0000259" key="4">
    <source>
        <dbReference type="Pfam" id="PF02225"/>
    </source>
</evidence>
<evidence type="ECO:0000256" key="2">
    <source>
        <dbReference type="ARBA" id="ARBA00023180"/>
    </source>
</evidence>
<dbReference type="SUPFAM" id="SSF52025">
    <property type="entry name" value="PA domain"/>
    <property type="match status" value="1"/>
</dbReference>
<dbReference type="AlphaFoldDB" id="A0AAV2R3F6"/>
<evidence type="ECO:0000256" key="3">
    <source>
        <dbReference type="SAM" id="SignalP"/>
    </source>
</evidence>
<feature type="non-terminal residue" evidence="5">
    <location>
        <position position="216"/>
    </location>
</feature>
<comment type="caution">
    <text evidence="5">The sequence shown here is derived from an EMBL/GenBank/DDBJ whole genome shotgun (WGS) entry which is preliminary data.</text>
</comment>
<dbReference type="Pfam" id="PF02225">
    <property type="entry name" value="PA"/>
    <property type="match status" value="1"/>
</dbReference>
<evidence type="ECO:0000256" key="1">
    <source>
        <dbReference type="ARBA" id="ARBA00022729"/>
    </source>
</evidence>
<accession>A0AAV2R3F6</accession>
<feature type="signal peptide" evidence="3">
    <location>
        <begin position="1"/>
        <end position="26"/>
    </location>
</feature>
<dbReference type="InterPro" id="IPR046450">
    <property type="entry name" value="PA_dom_sf"/>
</dbReference>
<organism evidence="5 6">
    <name type="scientific">Meganyctiphanes norvegica</name>
    <name type="common">Northern krill</name>
    <name type="synonym">Thysanopoda norvegica</name>
    <dbReference type="NCBI Taxonomy" id="48144"/>
    <lineage>
        <taxon>Eukaryota</taxon>
        <taxon>Metazoa</taxon>
        <taxon>Ecdysozoa</taxon>
        <taxon>Arthropoda</taxon>
        <taxon>Crustacea</taxon>
        <taxon>Multicrustacea</taxon>
        <taxon>Malacostraca</taxon>
        <taxon>Eumalacostraca</taxon>
        <taxon>Eucarida</taxon>
        <taxon>Euphausiacea</taxon>
        <taxon>Euphausiidae</taxon>
        <taxon>Meganyctiphanes</taxon>
    </lineage>
</organism>
<keyword evidence="2" id="KW-0325">Glycoprotein</keyword>
<dbReference type="Gene3D" id="3.50.30.30">
    <property type="match status" value="1"/>
</dbReference>
<dbReference type="PANTHER" id="PTHR22702:SF1">
    <property type="entry name" value="PROTEASE-ASSOCIATED DOMAIN-CONTAINING PROTEIN 1"/>
    <property type="match status" value="1"/>
</dbReference>